<feature type="domain" description="DYW" evidence="4">
    <location>
        <begin position="975"/>
        <end position="1067"/>
    </location>
</feature>
<dbReference type="Pfam" id="PF13812">
    <property type="entry name" value="PPR_3"/>
    <property type="match status" value="2"/>
</dbReference>
<dbReference type="Pfam" id="PF20431">
    <property type="entry name" value="E_motif"/>
    <property type="match status" value="1"/>
</dbReference>
<evidence type="ECO:0000313" key="5">
    <source>
        <dbReference type="EMBL" id="VFQ92340.1"/>
    </source>
</evidence>
<feature type="repeat" description="PPR" evidence="3">
    <location>
        <begin position="659"/>
        <end position="693"/>
    </location>
</feature>
<dbReference type="InterPro" id="IPR002885">
    <property type="entry name" value="PPR_rpt"/>
</dbReference>
<evidence type="ECO:0000256" key="2">
    <source>
        <dbReference type="ARBA" id="ARBA00022737"/>
    </source>
</evidence>
<dbReference type="NCBIfam" id="TIGR00756">
    <property type="entry name" value="PPR"/>
    <property type="match status" value="5"/>
</dbReference>
<dbReference type="PANTHER" id="PTHR47926:SF533">
    <property type="entry name" value="DYW DOMAIN-CONTAINING PROTEIN"/>
    <property type="match status" value="1"/>
</dbReference>
<dbReference type="AlphaFoldDB" id="A0A484MU31"/>
<gene>
    <name evidence="5" type="ORF">CCAM_LOCUS34116</name>
</gene>
<feature type="repeat" description="PPR" evidence="3">
    <location>
        <begin position="760"/>
        <end position="794"/>
    </location>
</feature>
<dbReference type="Pfam" id="PF13041">
    <property type="entry name" value="PPR_2"/>
    <property type="match status" value="5"/>
</dbReference>
<evidence type="ECO:0000256" key="3">
    <source>
        <dbReference type="PROSITE-ProRule" id="PRU00708"/>
    </source>
</evidence>
<dbReference type="GO" id="GO:0008270">
    <property type="term" value="F:zinc ion binding"/>
    <property type="evidence" value="ECO:0007669"/>
    <property type="project" value="InterPro"/>
</dbReference>
<dbReference type="InterPro" id="IPR046960">
    <property type="entry name" value="PPR_At4g14850-like_plant"/>
</dbReference>
<dbReference type="Pfam" id="PF01535">
    <property type="entry name" value="PPR"/>
    <property type="match status" value="4"/>
</dbReference>
<feature type="repeat" description="PPR" evidence="3">
    <location>
        <begin position="254"/>
        <end position="288"/>
    </location>
</feature>
<dbReference type="FunFam" id="1.25.40.10:FF:000073">
    <property type="entry name" value="Pentatricopeptide repeat-containing protein chloroplastic"/>
    <property type="match status" value="2"/>
</dbReference>
<dbReference type="Gene3D" id="1.25.40.10">
    <property type="entry name" value="Tetratricopeptide repeat domain"/>
    <property type="match status" value="6"/>
</dbReference>
<proteinExistence type="inferred from homology"/>
<protein>
    <recommendedName>
        <fullName evidence="4">DYW domain-containing protein</fullName>
    </recommendedName>
</protein>
<dbReference type="GO" id="GO:0009451">
    <property type="term" value="P:RNA modification"/>
    <property type="evidence" value="ECO:0007669"/>
    <property type="project" value="InterPro"/>
</dbReference>
<organism evidence="5 6">
    <name type="scientific">Cuscuta campestris</name>
    <dbReference type="NCBI Taxonomy" id="132261"/>
    <lineage>
        <taxon>Eukaryota</taxon>
        <taxon>Viridiplantae</taxon>
        <taxon>Streptophyta</taxon>
        <taxon>Embryophyta</taxon>
        <taxon>Tracheophyta</taxon>
        <taxon>Spermatophyta</taxon>
        <taxon>Magnoliopsida</taxon>
        <taxon>eudicotyledons</taxon>
        <taxon>Gunneridae</taxon>
        <taxon>Pentapetalae</taxon>
        <taxon>asterids</taxon>
        <taxon>lamiids</taxon>
        <taxon>Solanales</taxon>
        <taxon>Convolvulaceae</taxon>
        <taxon>Cuscuteae</taxon>
        <taxon>Cuscuta</taxon>
        <taxon>Cuscuta subgen. Grammica</taxon>
        <taxon>Cuscuta sect. Cleistogrammica</taxon>
    </lineage>
</organism>
<dbReference type="InterPro" id="IPR011990">
    <property type="entry name" value="TPR-like_helical_dom_sf"/>
</dbReference>
<feature type="repeat" description="PPR" evidence="3">
    <location>
        <begin position="456"/>
        <end position="490"/>
    </location>
</feature>
<evidence type="ECO:0000256" key="1">
    <source>
        <dbReference type="ARBA" id="ARBA00006643"/>
    </source>
</evidence>
<sequence length="1067" mass="119702">MYRKIKWSILKEISRIFDGFIRSLLKQETLHSTCLKHFRLLKVAPFTTASAASQLLHDDFTDEDNEVNSSLNPTLCTEKNDGNLSFSSCLRLLDCYTISGSVPDAKKLHGKILKLGFDSDTTLENRLFYLYVCNEDLAGALPALRNAPSWTSNVSMWNKFISGCRKDVRVFYIFSRMMNEGVRPDRSTFASVLRACGAHQIASNLQAIKQIHAMVLQYGFVGSCSVCNFLIDLYSKNGLVDFAEKVFEDLNSRDSASWVAMMTGFSQNGREKDTIFLYTDMRRLGVIPTPYAFSSVLSATTKLSFLDLGEQLHSVILKWGYLCDVFVRNALLALYSRSGGLMSAEKIFSEMSFRDRVSYNTLISGFAMQGFSERALKLFDKMQMDSIKADCVSISSLLSVCASCGDLQKGRQLHSYATKAGLCSDIIVEGSILDLYVKCADTETARDFFQTTHMENIVLWNVMLVAYGQKGDLIESCRLFSQLQAKGLQPNQYTYPSILRTCTFVGDMDLGEQIHSLVIKTGFQPNVYVCSVLIDMYAKHGNLDAAREIFSNIDNEEDVVSWTSMIAGYTQHDLFHEAIWLFRQMQDRRIQSDNIGFASAITACAGIQALNQGRQVHAQSIVSGYTSDISIGNALVCLYARCGEVHDAHMTFNKIDSKDNISWNGLVSGFAQSGYCEEALRVFSKMNHCGVEANIYTYGSAVSAAANMANIKQGKHIHARMVKTGYDSKTESSNVLITMYAKCGSLGEAKREFMEMHCRNQVSWNAMITGYSQHGLGNEAIHLFEEMKLAGVAPNHVTFVGVLTACSHVRLVEKGLSYFKSMSEDHGLAPRPEHYACVVDIMGRAGQLQRARDFVETMPIPPDAMVWRTLLSACTVHKNIEIGEFAGDHLLELEPKASATYVLLSNLYAVVGRWDYRNSTRELMKDMGVKKEPGRSWIEVKNKIHAFFVGDRLHPMAGEIHRFVVELNERATGVGYAQDNNSLWNDLEMEQKDPTAFVHSEKLAIAFGLLNLSNQIPLCVMKNLRVCNDCHNWIKCVSKVENRAIVVRDAYRFHHFENGDCSCHNFW</sequence>
<feature type="repeat" description="PPR" evidence="3">
    <location>
        <begin position="558"/>
        <end position="592"/>
    </location>
</feature>
<accession>A0A484MU31</accession>
<comment type="similarity">
    <text evidence="1">Belongs to the PPR family. PCMP-H subfamily.</text>
</comment>
<evidence type="ECO:0000313" key="6">
    <source>
        <dbReference type="Proteomes" id="UP000595140"/>
    </source>
</evidence>
<dbReference type="PROSITE" id="PS51375">
    <property type="entry name" value="PPR"/>
    <property type="match status" value="7"/>
</dbReference>
<keyword evidence="6" id="KW-1185">Reference proteome</keyword>
<keyword evidence="2" id="KW-0677">Repeat</keyword>
<dbReference type="FunFam" id="1.25.40.10:FF:000031">
    <property type="entry name" value="Pentatricopeptide repeat-containing protein mitochondrial"/>
    <property type="match status" value="1"/>
</dbReference>
<dbReference type="OrthoDB" id="185373at2759"/>
<dbReference type="FunFam" id="1.25.40.10:FF:000381">
    <property type="entry name" value="Pentatricopeptide repeat-containing protein"/>
    <property type="match status" value="2"/>
</dbReference>
<dbReference type="InterPro" id="IPR046848">
    <property type="entry name" value="E_motif"/>
</dbReference>
<reference evidence="5 6" key="1">
    <citation type="submission" date="2018-04" db="EMBL/GenBank/DDBJ databases">
        <authorList>
            <person name="Vogel A."/>
        </authorList>
    </citation>
    <scope>NUCLEOTIDE SEQUENCE [LARGE SCALE GENOMIC DNA]</scope>
</reference>
<dbReference type="Proteomes" id="UP000595140">
    <property type="component" value="Unassembled WGS sequence"/>
</dbReference>
<dbReference type="EMBL" id="OOIL02004481">
    <property type="protein sequence ID" value="VFQ92340.1"/>
    <property type="molecule type" value="Genomic_DNA"/>
</dbReference>
<dbReference type="InterPro" id="IPR032867">
    <property type="entry name" value="DYW_dom"/>
</dbReference>
<feature type="repeat" description="PPR" evidence="3">
    <location>
        <begin position="491"/>
        <end position="525"/>
    </location>
</feature>
<name>A0A484MU31_9ASTE</name>
<evidence type="ECO:0000259" key="4">
    <source>
        <dbReference type="Pfam" id="PF14432"/>
    </source>
</evidence>
<feature type="repeat" description="PPR" evidence="3">
    <location>
        <begin position="355"/>
        <end position="389"/>
    </location>
</feature>
<dbReference type="FunFam" id="1.25.40.10:FF:000366">
    <property type="entry name" value="Pentatricopeptide (PPR) repeat-containing protein"/>
    <property type="match status" value="1"/>
</dbReference>
<dbReference type="PANTHER" id="PTHR47926">
    <property type="entry name" value="PENTATRICOPEPTIDE REPEAT-CONTAINING PROTEIN"/>
    <property type="match status" value="1"/>
</dbReference>
<dbReference type="GO" id="GO:0003723">
    <property type="term" value="F:RNA binding"/>
    <property type="evidence" value="ECO:0007669"/>
    <property type="project" value="InterPro"/>
</dbReference>
<dbReference type="Pfam" id="PF14432">
    <property type="entry name" value="DYW_deaminase"/>
    <property type="match status" value="1"/>
</dbReference>